<evidence type="ECO:0000313" key="6">
    <source>
        <dbReference type="Proteomes" id="UP000263014"/>
    </source>
</evidence>
<evidence type="ECO:0000256" key="1">
    <source>
        <dbReference type="SAM" id="Coils"/>
    </source>
</evidence>
<keyword evidence="4" id="KW-0131">Cell cycle</keyword>
<feature type="coiled-coil region" evidence="1">
    <location>
        <begin position="85"/>
        <end position="112"/>
    </location>
</feature>
<dbReference type="Proteomes" id="UP000263014">
    <property type="component" value="Unassembled WGS sequence"/>
</dbReference>
<dbReference type="SUPFAM" id="SSF102829">
    <property type="entry name" value="Cell division protein ZapA-like"/>
    <property type="match status" value="1"/>
</dbReference>
<organism evidence="4 6">
    <name type="scientific">Hungatella hathewayi</name>
    <dbReference type="NCBI Taxonomy" id="154046"/>
    <lineage>
        <taxon>Bacteria</taxon>
        <taxon>Bacillati</taxon>
        <taxon>Bacillota</taxon>
        <taxon>Clostridia</taxon>
        <taxon>Lachnospirales</taxon>
        <taxon>Lachnospiraceae</taxon>
        <taxon>Hungatella</taxon>
    </lineage>
</organism>
<feature type="region of interest" description="Disordered" evidence="2">
    <location>
        <begin position="125"/>
        <end position="164"/>
    </location>
</feature>
<dbReference type="GO" id="GO:0051301">
    <property type="term" value="P:cell division"/>
    <property type="evidence" value="ECO:0007669"/>
    <property type="project" value="UniProtKB-KW"/>
</dbReference>
<dbReference type="EMBL" id="QTJW01000013">
    <property type="protein sequence ID" value="RGD68905.1"/>
    <property type="molecule type" value="Genomic_DNA"/>
</dbReference>
<dbReference type="Pfam" id="PF05164">
    <property type="entry name" value="ZapA"/>
    <property type="match status" value="1"/>
</dbReference>
<feature type="compositionally biased region" description="Polar residues" evidence="2">
    <location>
        <begin position="132"/>
        <end position="164"/>
    </location>
</feature>
<keyword evidence="4" id="KW-0132">Cell division</keyword>
<sequence length="164" mass="18557">MVYYDKKAIQQKITGEHDMDTKHYTEVLIDGRIYTLGGTEDEGYMQRVASYINEMITTLKRQEGFTKQSAEYQTAMVELNMADDYFKAREQIAQLERLKHEMEKEVYSLKHELVTTQMKLEAANKELAAGRTSRQAASAGNASESKKNAGQTGGTVRTGSENKE</sequence>
<dbReference type="InterPro" id="IPR007838">
    <property type="entry name" value="Cell_div_ZapA-like"/>
</dbReference>
<evidence type="ECO:0000313" key="4">
    <source>
        <dbReference type="EMBL" id="RGJ02852.1"/>
    </source>
</evidence>
<protein>
    <submittedName>
        <fullName evidence="4">Cell division protein ZapA</fullName>
    </submittedName>
</protein>
<dbReference type="InterPro" id="IPR053712">
    <property type="entry name" value="Bac_CellDiv_Activator"/>
</dbReference>
<gene>
    <name evidence="3" type="ORF">DWX31_19210</name>
    <name evidence="4" type="ORF">DXD79_17055</name>
</gene>
<comment type="caution">
    <text evidence="4">The sequence shown here is derived from an EMBL/GenBank/DDBJ whole genome shotgun (WGS) entry which is preliminary data.</text>
</comment>
<dbReference type="RefSeq" id="WP_117502604.1">
    <property type="nucleotide sequence ID" value="NZ_QSRE01000013.1"/>
</dbReference>
<keyword evidence="1" id="KW-0175">Coiled coil</keyword>
<accession>A0A374P5M6</accession>
<evidence type="ECO:0000313" key="3">
    <source>
        <dbReference type="EMBL" id="RGD68905.1"/>
    </source>
</evidence>
<dbReference type="Gene3D" id="6.10.250.790">
    <property type="match status" value="1"/>
</dbReference>
<dbReference type="EMBL" id="QSON01000007">
    <property type="protein sequence ID" value="RGJ02852.1"/>
    <property type="molecule type" value="Genomic_DNA"/>
</dbReference>
<name>A0A374P5M6_9FIRM</name>
<dbReference type="Proteomes" id="UP000261023">
    <property type="component" value="Unassembled WGS sequence"/>
</dbReference>
<dbReference type="OrthoDB" id="1711036at2"/>
<dbReference type="InterPro" id="IPR036192">
    <property type="entry name" value="Cell_div_ZapA-like_sf"/>
</dbReference>
<proteinExistence type="predicted"/>
<dbReference type="AlphaFoldDB" id="A0A374P5M6"/>
<evidence type="ECO:0000256" key="2">
    <source>
        <dbReference type="SAM" id="MobiDB-lite"/>
    </source>
</evidence>
<reference evidence="5 6" key="1">
    <citation type="submission" date="2018-08" db="EMBL/GenBank/DDBJ databases">
        <title>A genome reference for cultivated species of the human gut microbiota.</title>
        <authorList>
            <person name="Zou Y."/>
            <person name="Xue W."/>
            <person name="Luo G."/>
        </authorList>
    </citation>
    <scope>NUCLEOTIDE SEQUENCE [LARGE SCALE GENOMIC DNA]</scope>
    <source>
        <strain evidence="3 5">AF19-13AC</strain>
        <strain evidence="4 6">TM09-12</strain>
    </source>
</reference>
<evidence type="ECO:0000313" key="5">
    <source>
        <dbReference type="Proteomes" id="UP000261023"/>
    </source>
</evidence>